<feature type="chain" id="PRO_5045951800" evidence="1">
    <location>
        <begin position="29"/>
        <end position="212"/>
    </location>
</feature>
<comment type="caution">
    <text evidence="3">The sequence shown here is derived from an EMBL/GenBank/DDBJ whole genome shotgun (WGS) entry which is preliminary data.</text>
</comment>
<feature type="signal peptide" evidence="1">
    <location>
        <begin position="1"/>
        <end position="28"/>
    </location>
</feature>
<proteinExistence type="predicted"/>
<dbReference type="Pfam" id="PF13731">
    <property type="entry name" value="WxL"/>
    <property type="match status" value="1"/>
</dbReference>
<feature type="domain" description="WxL" evidence="2">
    <location>
        <begin position="31"/>
        <end position="210"/>
    </location>
</feature>
<dbReference type="Proteomes" id="UP000823401">
    <property type="component" value="Unassembled WGS sequence"/>
</dbReference>
<keyword evidence="1" id="KW-0732">Signal</keyword>
<gene>
    <name evidence="3" type="ORF">HYQ42_10145</name>
</gene>
<organism evidence="3 4">
    <name type="scientific">Ruoffia tabacinasalis</name>
    <dbReference type="NCBI Taxonomy" id="87458"/>
    <lineage>
        <taxon>Bacteria</taxon>
        <taxon>Bacillati</taxon>
        <taxon>Bacillota</taxon>
        <taxon>Bacilli</taxon>
        <taxon>Lactobacillales</taxon>
        <taxon>Aerococcaceae</taxon>
        <taxon>Ruoffia</taxon>
    </lineage>
</organism>
<evidence type="ECO:0000313" key="4">
    <source>
        <dbReference type="Proteomes" id="UP000823401"/>
    </source>
</evidence>
<dbReference type="EMBL" id="JACCEL010000030">
    <property type="protein sequence ID" value="MBG9979139.1"/>
    <property type="molecule type" value="Genomic_DNA"/>
</dbReference>
<evidence type="ECO:0000256" key="1">
    <source>
        <dbReference type="SAM" id="SignalP"/>
    </source>
</evidence>
<name>A0ABS0LNZ6_9LACT</name>
<sequence length="212" mass="22168">MKNIKKLVMSSLVGVMALSSVGVGSVGAQDNPNNETTASVTFNTGALSFTSATSTIDFGETPFTFAGVEKEGATLPNDATNFLIKLTDDRVGSELTWDLTASVASKPDNGLPKGSKITFNSGVVTSDNGLSEVNPNVNPNVVEDLVLEVGAESTPVSNADRTKKTNEGIGAWTLSYPASEMTLKLTPAQMAEISAADGKYSTTIIWTLRAVK</sequence>
<evidence type="ECO:0000313" key="3">
    <source>
        <dbReference type="EMBL" id="MBG9979139.1"/>
    </source>
</evidence>
<dbReference type="RefSeq" id="WP_197105173.1">
    <property type="nucleotide sequence ID" value="NZ_JACCEL010000030.1"/>
</dbReference>
<evidence type="ECO:0000259" key="2">
    <source>
        <dbReference type="Pfam" id="PF13731"/>
    </source>
</evidence>
<protein>
    <submittedName>
        <fullName evidence="3">WxL domain-containing protein</fullName>
    </submittedName>
</protein>
<reference evidence="3 4" key="1">
    <citation type="submission" date="2020-07" db="EMBL/GenBank/DDBJ databases">
        <title>Facklamia lactis sp. nov., isolated from raw milk.</title>
        <authorList>
            <person name="Doll E.V."/>
            <person name="Huptas C."/>
            <person name="Staib L."/>
            <person name="Wenning M."/>
            <person name="Scherer S."/>
        </authorList>
    </citation>
    <scope>NUCLEOTIDE SEQUENCE [LARGE SCALE GENOMIC DNA]</scope>
    <source>
        <strain evidence="3 4">DSM 104272</strain>
    </source>
</reference>
<dbReference type="InterPro" id="IPR027994">
    <property type="entry name" value="WxL_dom"/>
</dbReference>
<accession>A0ABS0LNZ6</accession>
<keyword evidence="4" id="KW-1185">Reference proteome</keyword>